<evidence type="ECO:0000256" key="3">
    <source>
        <dbReference type="PROSITE-ProRule" id="PRU00121"/>
    </source>
</evidence>
<organism evidence="5 6">
    <name type="scientific">Neogobius melanostomus</name>
    <name type="common">round goby</name>
    <dbReference type="NCBI Taxonomy" id="47308"/>
    <lineage>
        <taxon>Eukaryota</taxon>
        <taxon>Metazoa</taxon>
        <taxon>Chordata</taxon>
        <taxon>Craniata</taxon>
        <taxon>Vertebrata</taxon>
        <taxon>Euteleostomi</taxon>
        <taxon>Actinopterygii</taxon>
        <taxon>Neopterygii</taxon>
        <taxon>Teleostei</taxon>
        <taxon>Neoteleostei</taxon>
        <taxon>Acanthomorphata</taxon>
        <taxon>Gobiaria</taxon>
        <taxon>Gobiiformes</taxon>
        <taxon>Gobioidei</taxon>
        <taxon>Gobiidae</taxon>
        <taxon>Benthophilinae</taxon>
        <taxon>Neogobiini</taxon>
        <taxon>Neogobius</taxon>
    </lineage>
</organism>
<keyword evidence="2" id="KW-1015">Disulfide bond</keyword>
<evidence type="ECO:0000256" key="2">
    <source>
        <dbReference type="ARBA" id="ARBA00023157"/>
    </source>
</evidence>
<dbReference type="SUPFAM" id="SSF57440">
    <property type="entry name" value="Kringle-like"/>
    <property type="match status" value="1"/>
</dbReference>
<evidence type="ECO:0000259" key="4">
    <source>
        <dbReference type="PROSITE" id="PS50070"/>
    </source>
</evidence>
<dbReference type="InterPro" id="IPR013806">
    <property type="entry name" value="Kringle-like"/>
</dbReference>
<proteinExistence type="predicted"/>
<dbReference type="InterPro" id="IPR000001">
    <property type="entry name" value="Kringle"/>
</dbReference>
<feature type="domain" description="Kringle" evidence="4">
    <location>
        <begin position="54"/>
        <end position="130"/>
    </location>
</feature>
<dbReference type="Ensembl" id="ENSNMLT00000006639.1">
    <property type="protein sequence ID" value="ENSNMLP00000005788.1"/>
    <property type="gene ID" value="ENSNMLG00000004257.1"/>
</dbReference>
<dbReference type="InterPro" id="IPR038178">
    <property type="entry name" value="Kringle_sf"/>
</dbReference>
<reference evidence="5" key="2">
    <citation type="submission" date="2025-09" db="UniProtKB">
        <authorList>
            <consortium name="Ensembl"/>
        </authorList>
    </citation>
    <scope>IDENTIFICATION</scope>
</reference>
<evidence type="ECO:0000256" key="1">
    <source>
        <dbReference type="ARBA" id="ARBA00022572"/>
    </source>
</evidence>
<dbReference type="Proteomes" id="UP000694523">
    <property type="component" value="Unplaced"/>
</dbReference>
<accession>A0A8C6WGS7</accession>
<dbReference type="AlphaFoldDB" id="A0A8C6WGS7"/>
<keyword evidence="6" id="KW-1185">Reference proteome</keyword>
<comment type="caution">
    <text evidence="3">Lacks conserved residue(s) required for the propagation of feature annotation.</text>
</comment>
<dbReference type="PROSITE" id="PS50070">
    <property type="entry name" value="KRINGLE_2"/>
    <property type="match status" value="1"/>
</dbReference>
<dbReference type="PRINTS" id="PR00018">
    <property type="entry name" value="KRINGLE"/>
</dbReference>
<sequence length="150" mass="16683">LKVGCVTFLDCTVVSCAIYSSSLASVCRPNPCQNGGSCLKSSKFIKMYFTGPNDCYEDNGDSYRGMVSVTVDGDECLDWNSYFILRKGGDPFTEYAGFDGLGPHNFYSQPWCYFKQNNLLGWKYCNVRQCSTGKHTGSQTHSAVFTAKFE</sequence>
<evidence type="ECO:0000313" key="5">
    <source>
        <dbReference type="Ensembl" id="ENSNMLP00000005788.1"/>
    </source>
</evidence>
<name>A0A8C6WGS7_9GOBI</name>
<reference evidence="5" key="1">
    <citation type="submission" date="2025-08" db="UniProtKB">
        <authorList>
            <consortium name="Ensembl"/>
        </authorList>
    </citation>
    <scope>IDENTIFICATION</scope>
</reference>
<dbReference type="Pfam" id="PF00051">
    <property type="entry name" value="Kringle"/>
    <property type="match status" value="1"/>
</dbReference>
<dbReference type="Gene3D" id="2.40.20.10">
    <property type="entry name" value="Plasminogen Kringle 4"/>
    <property type="match status" value="1"/>
</dbReference>
<dbReference type="SMART" id="SM00130">
    <property type="entry name" value="KR"/>
    <property type="match status" value="1"/>
</dbReference>
<evidence type="ECO:0000313" key="6">
    <source>
        <dbReference type="Proteomes" id="UP000694523"/>
    </source>
</evidence>
<keyword evidence="1 3" id="KW-0420">Kringle</keyword>
<protein>
    <recommendedName>
        <fullName evidence="4">Kringle domain-containing protein</fullName>
    </recommendedName>
</protein>